<gene>
    <name evidence="11" type="ORF">CANCADRAFT_141233</name>
</gene>
<evidence type="ECO:0000256" key="6">
    <source>
        <dbReference type="ARBA" id="ARBA00022989"/>
    </source>
</evidence>
<evidence type="ECO:0000256" key="7">
    <source>
        <dbReference type="ARBA" id="ARBA00023128"/>
    </source>
</evidence>
<dbReference type="Pfam" id="PF00153">
    <property type="entry name" value="Mito_carr"/>
    <property type="match status" value="3"/>
</dbReference>
<keyword evidence="8 9" id="KW-0472">Membrane</keyword>
<dbReference type="InterPro" id="IPR023395">
    <property type="entry name" value="MCP_dom_sf"/>
</dbReference>
<evidence type="ECO:0000256" key="4">
    <source>
        <dbReference type="ARBA" id="ARBA00022737"/>
    </source>
</evidence>
<dbReference type="SUPFAM" id="SSF103506">
    <property type="entry name" value="Mitochondrial carrier"/>
    <property type="match status" value="1"/>
</dbReference>
<keyword evidence="5" id="KW-0999">Mitochondrion inner membrane</keyword>
<evidence type="ECO:0008006" key="13">
    <source>
        <dbReference type="Google" id="ProtNLM"/>
    </source>
</evidence>
<dbReference type="EMBL" id="KV453843">
    <property type="protein sequence ID" value="ODV89605.1"/>
    <property type="molecule type" value="Genomic_DNA"/>
</dbReference>
<accession>A0A1E4TCW7</accession>
<dbReference type="OrthoDB" id="18574at2759"/>
<dbReference type="GO" id="GO:0005743">
    <property type="term" value="C:mitochondrial inner membrane"/>
    <property type="evidence" value="ECO:0007669"/>
    <property type="project" value="UniProtKB-SubCell"/>
</dbReference>
<comment type="subcellular location">
    <subcellularLocation>
        <location evidence="1">Mitochondrion inner membrane</location>
        <topology evidence="1">Multi-pass membrane protein</topology>
    </subcellularLocation>
</comment>
<dbReference type="PROSITE" id="PS50920">
    <property type="entry name" value="SOLCAR"/>
    <property type="match status" value="3"/>
</dbReference>
<keyword evidence="12" id="KW-1185">Reference proteome</keyword>
<dbReference type="InterPro" id="IPR002067">
    <property type="entry name" value="MCP"/>
</dbReference>
<keyword evidence="2 10" id="KW-0813">Transport</keyword>
<evidence type="ECO:0000256" key="8">
    <source>
        <dbReference type="ARBA" id="ARBA00023136"/>
    </source>
</evidence>
<evidence type="ECO:0000256" key="10">
    <source>
        <dbReference type="RuleBase" id="RU000488"/>
    </source>
</evidence>
<dbReference type="PRINTS" id="PR00926">
    <property type="entry name" value="MITOCARRIER"/>
</dbReference>
<dbReference type="InterPro" id="IPR018108">
    <property type="entry name" value="MCP_transmembrane"/>
</dbReference>
<evidence type="ECO:0000256" key="5">
    <source>
        <dbReference type="ARBA" id="ARBA00022792"/>
    </source>
</evidence>
<keyword evidence="6" id="KW-1133">Transmembrane helix</keyword>
<name>A0A1E4TCW7_9ASCO</name>
<keyword evidence="4" id="KW-0677">Repeat</keyword>
<feature type="repeat" description="Solcar" evidence="9">
    <location>
        <begin position="196"/>
        <end position="289"/>
    </location>
</feature>
<evidence type="ECO:0000313" key="11">
    <source>
        <dbReference type="EMBL" id="ODV89605.1"/>
    </source>
</evidence>
<organism evidence="11 12">
    <name type="scientific">Tortispora caseinolytica NRRL Y-17796</name>
    <dbReference type="NCBI Taxonomy" id="767744"/>
    <lineage>
        <taxon>Eukaryota</taxon>
        <taxon>Fungi</taxon>
        <taxon>Dikarya</taxon>
        <taxon>Ascomycota</taxon>
        <taxon>Saccharomycotina</taxon>
        <taxon>Trigonopsidomycetes</taxon>
        <taxon>Trigonopsidales</taxon>
        <taxon>Trigonopsidaceae</taxon>
        <taxon>Tortispora</taxon>
    </lineage>
</organism>
<dbReference type="GO" id="GO:1990545">
    <property type="term" value="P:mitochondrial thiamine pyrophosphate transmembrane transport"/>
    <property type="evidence" value="ECO:0007669"/>
    <property type="project" value="EnsemblFungi"/>
</dbReference>
<dbReference type="Gene3D" id="1.50.40.10">
    <property type="entry name" value="Mitochondrial carrier domain"/>
    <property type="match status" value="1"/>
</dbReference>
<comment type="similarity">
    <text evidence="10">Belongs to the mitochondrial carrier (TC 2.A.29) family.</text>
</comment>
<dbReference type="PANTHER" id="PTHR24089">
    <property type="entry name" value="SOLUTE CARRIER FAMILY 25"/>
    <property type="match status" value="1"/>
</dbReference>
<feature type="repeat" description="Solcar" evidence="9">
    <location>
        <begin position="13"/>
        <end position="99"/>
    </location>
</feature>
<evidence type="ECO:0000313" key="12">
    <source>
        <dbReference type="Proteomes" id="UP000095023"/>
    </source>
</evidence>
<keyword evidence="3 9" id="KW-0812">Transmembrane</keyword>
<dbReference type="AlphaFoldDB" id="A0A1E4TCW7"/>
<sequence>MKKDNHVAAHADIEAYESSICGAVSGLISRFFVSPLDVIKISMQLRAASDHSRTLYSTVIEIFEKEGLTAFWKGNLSAEILYSTYGLSQFYTYRLVNRTLKDFEIGSTSNFLAGSIAALSATLITYPFDLLRTRFVAQSTHNKAYHSLRHAVTSIYRQDGLQGFFKGASLSLITVSPYMGIFFWTYGMLYDIVNGTFLPPEATAGFFAGGFAKAAVYPLDTVRRFIQVQGANQTNFSPHPKLHSYLETVRYILRENGVQGLYRGLPVSVIKAAPASALTMWSFELSLTTLRKITGKERALGP</sequence>
<feature type="repeat" description="Solcar" evidence="9">
    <location>
        <begin position="105"/>
        <end position="192"/>
    </location>
</feature>
<evidence type="ECO:0000256" key="1">
    <source>
        <dbReference type="ARBA" id="ARBA00004448"/>
    </source>
</evidence>
<dbReference type="GO" id="GO:0090422">
    <property type="term" value="F:thiamine pyrophosphate transmembrane transporter activity"/>
    <property type="evidence" value="ECO:0007669"/>
    <property type="project" value="EnsemblFungi"/>
</dbReference>
<evidence type="ECO:0000256" key="2">
    <source>
        <dbReference type="ARBA" id="ARBA00022448"/>
    </source>
</evidence>
<evidence type="ECO:0000256" key="3">
    <source>
        <dbReference type="ARBA" id="ARBA00022692"/>
    </source>
</evidence>
<dbReference type="Proteomes" id="UP000095023">
    <property type="component" value="Unassembled WGS sequence"/>
</dbReference>
<protein>
    <recommendedName>
        <fullName evidence="13">Mitochondrial thiamine pyrophosphate carrier 1</fullName>
    </recommendedName>
</protein>
<keyword evidence="7" id="KW-0496">Mitochondrion</keyword>
<proteinExistence type="inferred from homology"/>
<reference evidence="12" key="1">
    <citation type="submission" date="2016-02" db="EMBL/GenBank/DDBJ databases">
        <title>Comparative genomics of biotechnologically important yeasts.</title>
        <authorList>
            <consortium name="DOE Joint Genome Institute"/>
            <person name="Riley R."/>
            <person name="Haridas S."/>
            <person name="Wolfe K.H."/>
            <person name="Lopes M.R."/>
            <person name="Hittinger C.T."/>
            <person name="Goker M."/>
            <person name="Salamov A."/>
            <person name="Wisecaver J."/>
            <person name="Long T.M."/>
            <person name="Aerts A.L."/>
            <person name="Barry K."/>
            <person name="Choi C."/>
            <person name="Clum A."/>
            <person name="Coughlan A.Y."/>
            <person name="Deshpande S."/>
            <person name="Douglass A.P."/>
            <person name="Hanson S.J."/>
            <person name="Klenk H.-P."/>
            <person name="Labutti K."/>
            <person name="Lapidus A."/>
            <person name="Lindquist E."/>
            <person name="Lipzen A."/>
            <person name="Meier-Kolthoff J.P."/>
            <person name="Ohm R.A."/>
            <person name="Otillar R.P."/>
            <person name="Pangilinan J."/>
            <person name="Peng Y."/>
            <person name="Rokas A."/>
            <person name="Rosa C.A."/>
            <person name="Scheuner C."/>
            <person name="Sibirny A.A."/>
            <person name="Slot J.C."/>
            <person name="Stielow J.B."/>
            <person name="Sun H."/>
            <person name="Kurtzman C.P."/>
            <person name="Blackwell M."/>
            <person name="Jeffries T.W."/>
            <person name="Grigoriev I.V."/>
        </authorList>
    </citation>
    <scope>NUCLEOTIDE SEQUENCE [LARGE SCALE GENOMIC DNA]</scope>
    <source>
        <strain evidence="12">NRRL Y-17796</strain>
    </source>
</reference>
<evidence type="ECO:0000256" key="9">
    <source>
        <dbReference type="PROSITE-ProRule" id="PRU00282"/>
    </source>
</evidence>